<dbReference type="EMBL" id="EU827193">
    <property type="protein sequence ID" value="ACF04910.1"/>
    <property type="molecule type" value="Genomic_DNA"/>
</dbReference>
<keyword evidence="1" id="KW-0812">Transmembrane</keyword>
<geneLocation type="mitochondrion" evidence="2"/>
<keyword evidence="1" id="KW-1133">Transmembrane helix</keyword>
<proteinExistence type="predicted"/>
<gene>
    <name evidence="2" type="primary">ATP8</name>
</gene>
<accession>C8XQL9</accession>
<organism evidence="2">
    <name type="scientific">Calyptraea chinensis</name>
    <dbReference type="NCBI Taxonomy" id="146264"/>
    <lineage>
        <taxon>Eukaryota</taxon>
        <taxon>Metazoa</taxon>
        <taxon>Spiralia</taxon>
        <taxon>Lophotrochozoa</taxon>
        <taxon>Mollusca</taxon>
        <taxon>Gastropoda</taxon>
        <taxon>Caenogastropoda</taxon>
        <taxon>Littorinimorpha</taxon>
        <taxon>Calyptraeoidea</taxon>
        <taxon>Calyptraeidae</taxon>
        <taxon>Calyptraea</taxon>
    </lineage>
</organism>
<evidence type="ECO:0000313" key="2">
    <source>
        <dbReference type="EMBL" id="ACF04910.1"/>
    </source>
</evidence>
<reference evidence="2" key="1">
    <citation type="journal article" date="2009" name="BMC Evol. Biol.">
        <title>Neogastropod phylogenetic relationships based on entire mitochondrial genomes.</title>
        <authorList>
            <person name="Cunha R.L."/>
            <person name="Grande C."/>
            <person name="Zardoya R."/>
        </authorList>
    </citation>
    <scope>NUCLEOTIDE SEQUENCE</scope>
</reference>
<name>C8XQL9_9CAEN</name>
<protein>
    <submittedName>
        <fullName evidence="2">ATP synthase F0 subunit 8</fullName>
    </submittedName>
</protein>
<dbReference type="AlphaFoldDB" id="C8XQL9"/>
<feature type="transmembrane region" description="Helical" evidence="1">
    <location>
        <begin position="7"/>
        <end position="29"/>
    </location>
</feature>
<keyword evidence="1" id="KW-0472">Membrane</keyword>
<evidence type="ECO:0000256" key="1">
    <source>
        <dbReference type="SAM" id="Phobius"/>
    </source>
</evidence>
<keyword evidence="2" id="KW-0496">Mitochondrion</keyword>
<sequence length="52" mass="6467">MPQLAPLNWFFLYILFWFIVMLMSILIWWSNLSLFKSNYLYFPGSSKVNWIW</sequence>